<dbReference type="EMBL" id="JAWPEI010000008">
    <property type="protein sequence ID" value="KAK4718298.1"/>
    <property type="molecule type" value="Genomic_DNA"/>
</dbReference>
<accession>A0AAV9KY40</accession>
<dbReference type="InterPro" id="IPR012337">
    <property type="entry name" value="RNaseH-like_sf"/>
</dbReference>
<dbReference type="Proteomes" id="UP001311915">
    <property type="component" value="Unassembled WGS sequence"/>
</dbReference>
<gene>
    <name evidence="1" type="ORF">R3W88_016636</name>
</gene>
<keyword evidence="2" id="KW-1185">Reference proteome</keyword>
<evidence type="ECO:0008006" key="3">
    <source>
        <dbReference type="Google" id="ProtNLM"/>
    </source>
</evidence>
<dbReference type="InterPro" id="IPR052929">
    <property type="entry name" value="RNase_H-like_EbsB-rel"/>
</dbReference>
<reference evidence="1 2" key="1">
    <citation type="submission" date="2023-10" db="EMBL/GenBank/DDBJ databases">
        <title>Genome-Wide Identification Analysis in wild type Solanum Pinnatisectum Reveals Some Genes Defensing Phytophthora Infestans.</title>
        <authorList>
            <person name="Sun C."/>
        </authorList>
    </citation>
    <scope>NUCLEOTIDE SEQUENCE [LARGE SCALE GENOMIC DNA]</scope>
    <source>
        <strain evidence="1">LQN</strain>
        <tissue evidence="1">Leaf</tissue>
    </source>
</reference>
<comment type="caution">
    <text evidence="1">The sequence shown here is derived from an EMBL/GenBank/DDBJ whole genome shotgun (WGS) entry which is preliminary data.</text>
</comment>
<dbReference type="AlphaFoldDB" id="A0AAV9KY40"/>
<dbReference type="PANTHER" id="PTHR47074">
    <property type="entry name" value="BNAC02G40300D PROTEIN"/>
    <property type="match status" value="1"/>
</dbReference>
<organism evidence="1 2">
    <name type="scientific">Solanum pinnatisectum</name>
    <name type="common">tansyleaf nightshade</name>
    <dbReference type="NCBI Taxonomy" id="50273"/>
    <lineage>
        <taxon>Eukaryota</taxon>
        <taxon>Viridiplantae</taxon>
        <taxon>Streptophyta</taxon>
        <taxon>Embryophyta</taxon>
        <taxon>Tracheophyta</taxon>
        <taxon>Spermatophyta</taxon>
        <taxon>Magnoliopsida</taxon>
        <taxon>eudicotyledons</taxon>
        <taxon>Gunneridae</taxon>
        <taxon>Pentapetalae</taxon>
        <taxon>asterids</taxon>
        <taxon>lamiids</taxon>
        <taxon>Solanales</taxon>
        <taxon>Solanaceae</taxon>
        <taxon>Solanoideae</taxon>
        <taxon>Solaneae</taxon>
        <taxon>Solanum</taxon>
    </lineage>
</organism>
<sequence length="143" mass="16520">MARLIYTKLRQVPVNWPDMVDFFEKYKPELYYLAVSWRPPEQGMLKCNTDGVSKGNPGRSSYDFCLRNHRGDLIYAQGEEILETTNITAETIANCVTMGLSMISMKTDSLVLVKIFRQCGKSHGKLMQWWKTSSKWPKFARLS</sequence>
<evidence type="ECO:0000313" key="2">
    <source>
        <dbReference type="Proteomes" id="UP001311915"/>
    </source>
</evidence>
<dbReference type="Gene3D" id="3.30.420.10">
    <property type="entry name" value="Ribonuclease H-like superfamily/Ribonuclease H"/>
    <property type="match status" value="1"/>
</dbReference>
<dbReference type="InterPro" id="IPR036397">
    <property type="entry name" value="RNaseH_sf"/>
</dbReference>
<evidence type="ECO:0000313" key="1">
    <source>
        <dbReference type="EMBL" id="KAK4718298.1"/>
    </source>
</evidence>
<protein>
    <recommendedName>
        <fullName evidence="3">RNase H type-1 domain-containing protein</fullName>
    </recommendedName>
</protein>
<dbReference type="SUPFAM" id="SSF53098">
    <property type="entry name" value="Ribonuclease H-like"/>
    <property type="match status" value="1"/>
</dbReference>
<dbReference type="PANTHER" id="PTHR47074:SF21">
    <property type="entry name" value="RNASE H TYPE-1 DOMAIN-CONTAINING PROTEIN"/>
    <property type="match status" value="1"/>
</dbReference>
<name>A0AAV9KY40_9SOLN</name>
<proteinExistence type="predicted"/>
<dbReference type="GO" id="GO:0003676">
    <property type="term" value="F:nucleic acid binding"/>
    <property type="evidence" value="ECO:0007669"/>
    <property type="project" value="InterPro"/>
</dbReference>